<proteinExistence type="predicted"/>
<dbReference type="EMBL" id="GBXM01045358">
    <property type="protein sequence ID" value="JAH63219.1"/>
    <property type="molecule type" value="Transcribed_RNA"/>
</dbReference>
<name>A0A0E9UBF6_ANGAN</name>
<reference evidence="1" key="1">
    <citation type="submission" date="2014-11" db="EMBL/GenBank/DDBJ databases">
        <authorList>
            <person name="Amaro Gonzalez C."/>
        </authorList>
    </citation>
    <scope>NUCLEOTIDE SEQUENCE</scope>
</reference>
<accession>A0A0E9UBF6</accession>
<organism evidence="1">
    <name type="scientific">Anguilla anguilla</name>
    <name type="common">European freshwater eel</name>
    <name type="synonym">Muraena anguilla</name>
    <dbReference type="NCBI Taxonomy" id="7936"/>
    <lineage>
        <taxon>Eukaryota</taxon>
        <taxon>Metazoa</taxon>
        <taxon>Chordata</taxon>
        <taxon>Craniata</taxon>
        <taxon>Vertebrata</taxon>
        <taxon>Euteleostomi</taxon>
        <taxon>Actinopterygii</taxon>
        <taxon>Neopterygii</taxon>
        <taxon>Teleostei</taxon>
        <taxon>Anguilliformes</taxon>
        <taxon>Anguillidae</taxon>
        <taxon>Anguilla</taxon>
    </lineage>
</organism>
<evidence type="ECO:0000313" key="1">
    <source>
        <dbReference type="EMBL" id="JAH63219.1"/>
    </source>
</evidence>
<reference evidence="1" key="2">
    <citation type="journal article" date="2015" name="Fish Shellfish Immunol.">
        <title>Early steps in the European eel (Anguilla anguilla)-Vibrio vulnificus interaction in the gills: Role of the RtxA13 toxin.</title>
        <authorList>
            <person name="Callol A."/>
            <person name="Pajuelo D."/>
            <person name="Ebbesson L."/>
            <person name="Teles M."/>
            <person name="MacKenzie S."/>
            <person name="Amaro C."/>
        </authorList>
    </citation>
    <scope>NUCLEOTIDE SEQUENCE</scope>
</reference>
<dbReference type="AlphaFoldDB" id="A0A0E9UBF6"/>
<protein>
    <submittedName>
        <fullName evidence="1">Uncharacterized protein</fullName>
    </submittedName>
</protein>
<sequence>MRPGQGKSEEECLDVTNDLFSGTVCQSAHKREFSSGSGAM</sequence>